<evidence type="ECO:0000256" key="12">
    <source>
        <dbReference type="SAM" id="Phobius"/>
    </source>
</evidence>
<dbReference type="PANTHER" id="PTHR18966">
    <property type="entry name" value="IONOTROPIC GLUTAMATE RECEPTOR"/>
    <property type="match status" value="1"/>
</dbReference>
<keyword evidence="6" id="KW-0406">Ion transport</keyword>
<accession>A0AA36GN34</accession>
<evidence type="ECO:0000256" key="5">
    <source>
        <dbReference type="ARBA" id="ARBA00022989"/>
    </source>
</evidence>
<protein>
    <submittedName>
        <fullName evidence="16">Uncharacterized protein</fullName>
    </submittedName>
</protein>
<evidence type="ECO:0000256" key="6">
    <source>
        <dbReference type="ARBA" id="ARBA00023065"/>
    </source>
</evidence>
<feature type="domain" description="Ionotropic glutamate receptor L-glutamate and glycine-binding" evidence="15">
    <location>
        <begin position="417"/>
        <end position="476"/>
    </location>
</feature>
<dbReference type="SUPFAM" id="SSF53850">
    <property type="entry name" value="Periplasmic binding protein-like II"/>
    <property type="match status" value="1"/>
</dbReference>
<name>A0AA36GN34_CYLNA</name>
<comment type="similarity">
    <text evidence="2">Belongs to the glutamate-gated ion channel (TC 1.A.10.1) family.</text>
</comment>
<dbReference type="FunFam" id="3.40.190.10:FF:000142">
    <property type="entry name" value="Ionotropic receptor 25a"/>
    <property type="match status" value="1"/>
</dbReference>
<reference evidence="16" key="1">
    <citation type="submission" date="2023-07" db="EMBL/GenBank/DDBJ databases">
        <authorList>
            <consortium name="CYATHOMIX"/>
        </authorList>
    </citation>
    <scope>NUCLEOTIDE SEQUENCE</scope>
    <source>
        <strain evidence="16">N/A</strain>
    </source>
</reference>
<evidence type="ECO:0000256" key="13">
    <source>
        <dbReference type="SAM" id="SignalP"/>
    </source>
</evidence>
<keyword evidence="11" id="KW-0407">Ion channel</keyword>
<keyword evidence="3" id="KW-0813">Transport</keyword>
<organism evidence="16 17">
    <name type="scientific">Cylicocyclus nassatus</name>
    <name type="common">Nematode worm</name>
    <dbReference type="NCBI Taxonomy" id="53992"/>
    <lineage>
        <taxon>Eukaryota</taxon>
        <taxon>Metazoa</taxon>
        <taxon>Ecdysozoa</taxon>
        <taxon>Nematoda</taxon>
        <taxon>Chromadorea</taxon>
        <taxon>Rhabditida</taxon>
        <taxon>Rhabditina</taxon>
        <taxon>Rhabditomorpha</taxon>
        <taxon>Strongyloidea</taxon>
        <taxon>Strongylidae</taxon>
        <taxon>Cylicocyclus</taxon>
    </lineage>
</organism>
<dbReference type="SMART" id="SM00079">
    <property type="entry name" value="PBPe"/>
    <property type="match status" value="1"/>
</dbReference>
<dbReference type="Pfam" id="PF10613">
    <property type="entry name" value="Lig_chan-Glu_bd"/>
    <property type="match status" value="1"/>
</dbReference>
<keyword evidence="7 12" id="KW-0472">Membrane</keyword>
<feature type="transmembrane region" description="Helical" evidence="12">
    <location>
        <begin position="530"/>
        <end position="550"/>
    </location>
</feature>
<comment type="subcellular location">
    <subcellularLocation>
        <location evidence="1">Membrane</location>
        <topology evidence="1">Multi-pass membrane protein</topology>
    </subcellularLocation>
</comment>
<dbReference type="InterPro" id="IPR001320">
    <property type="entry name" value="Iontro_rcpt_C"/>
</dbReference>
<keyword evidence="17" id="KW-1185">Reference proteome</keyword>
<dbReference type="EMBL" id="CATQJL010000112">
    <property type="protein sequence ID" value="CAJ0595107.1"/>
    <property type="molecule type" value="Genomic_DNA"/>
</dbReference>
<evidence type="ECO:0000256" key="9">
    <source>
        <dbReference type="ARBA" id="ARBA00023180"/>
    </source>
</evidence>
<dbReference type="InterPro" id="IPR019594">
    <property type="entry name" value="Glu/Gly-bd"/>
</dbReference>
<dbReference type="SMART" id="SM00918">
    <property type="entry name" value="Lig_chan-Glu_bd"/>
    <property type="match status" value="1"/>
</dbReference>
<evidence type="ECO:0000313" key="16">
    <source>
        <dbReference type="EMBL" id="CAJ0595107.1"/>
    </source>
</evidence>
<evidence type="ECO:0000256" key="3">
    <source>
        <dbReference type="ARBA" id="ARBA00022448"/>
    </source>
</evidence>
<proteinExistence type="inferred from homology"/>
<evidence type="ECO:0000256" key="11">
    <source>
        <dbReference type="ARBA" id="ARBA00023303"/>
    </source>
</evidence>
<keyword evidence="5 12" id="KW-1133">Transmembrane helix</keyword>
<keyword evidence="8" id="KW-0675">Receptor</keyword>
<evidence type="ECO:0000256" key="8">
    <source>
        <dbReference type="ARBA" id="ARBA00023170"/>
    </source>
</evidence>
<gene>
    <name evidence="16" type="ORF">CYNAS_LOCUS7090</name>
</gene>
<keyword evidence="13" id="KW-0732">Signal</keyword>
<sequence>MLLTIVDFIICLMFNSTVTSEIIAYIAEEDDLEAPVILQHLNMSRMYHSYKLKVDDVIVEHIFVMNGTPSNKFSKSISKADLLISICKSEEGRQLVIRSSQEAGIPTVHIIRSSWTSIDDQIIGKASKNQIFLVPTLTVFNNAILDILPSLDILPNTTVLFERAYGNMESVQEVFGRLPVPMDFVQIEEDPKKRQEQIKNVVESGRVIIVAETALVVMLVRELQLSEMAEETPSLIVFTKDITPFRCDECNSTDLFWIRPYATGSPNMRFLRDFISAQFGSELNYSTKAWEEVEIAFYLDVMRLVLETLTRKRSNTTLSSISKDVTYVFADVLDVLNNSMPQFGGYKQFDATATIFYQNILAKVIRTERTSDHPEETYNKEIASWTTVDKLTLLYDSLDIDIKTIETYRIVTAAQEPFIQLSEDPDKPFEGYCIDLIELIREELNFTYTIYGVEDGSFGEGDQNGNWDGIIGALLSGSADIALGPISVTAERENVVDFTVPYYDLVGNSILMRKPEVKHSLFKFMQVLEWPVWVCIVAAYIVMSIALWLFDRISPYSYTNNKKK</sequence>
<keyword evidence="9" id="KW-0325">Glycoprotein</keyword>
<keyword evidence="10" id="KW-1071">Ligand-gated ion channel</keyword>
<feature type="signal peptide" evidence="13">
    <location>
        <begin position="1"/>
        <end position="20"/>
    </location>
</feature>
<dbReference type="Gene3D" id="1.10.287.70">
    <property type="match status" value="1"/>
</dbReference>
<evidence type="ECO:0000313" key="17">
    <source>
        <dbReference type="Proteomes" id="UP001176961"/>
    </source>
</evidence>
<dbReference type="Gene3D" id="3.40.190.10">
    <property type="entry name" value="Periplasmic binding protein-like II"/>
    <property type="match status" value="1"/>
</dbReference>
<dbReference type="InterPro" id="IPR015683">
    <property type="entry name" value="Ionotropic_Glu_rcpt"/>
</dbReference>
<dbReference type="Proteomes" id="UP001176961">
    <property type="component" value="Unassembled WGS sequence"/>
</dbReference>
<evidence type="ECO:0000256" key="2">
    <source>
        <dbReference type="ARBA" id="ARBA00008685"/>
    </source>
</evidence>
<evidence type="ECO:0000256" key="7">
    <source>
        <dbReference type="ARBA" id="ARBA00023136"/>
    </source>
</evidence>
<evidence type="ECO:0000259" key="14">
    <source>
        <dbReference type="SMART" id="SM00079"/>
    </source>
</evidence>
<feature type="chain" id="PRO_5041305441" evidence="13">
    <location>
        <begin position="21"/>
        <end position="564"/>
    </location>
</feature>
<dbReference type="AlphaFoldDB" id="A0AA36GN34"/>
<evidence type="ECO:0000256" key="1">
    <source>
        <dbReference type="ARBA" id="ARBA00004141"/>
    </source>
</evidence>
<dbReference type="GO" id="GO:0015276">
    <property type="term" value="F:ligand-gated monoatomic ion channel activity"/>
    <property type="evidence" value="ECO:0007669"/>
    <property type="project" value="InterPro"/>
</dbReference>
<feature type="domain" description="Ionotropic glutamate receptor C-terminal" evidence="14">
    <location>
        <begin position="407"/>
        <end position="564"/>
    </location>
</feature>
<evidence type="ECO:0000259" key="15">
    <source>
        <dbReference type="SMART" id="SM00918"/>
    </source>
</evidence>
<keyword evidence="4 12" id="KW-0812">Transmembrane</keyword>
<evidence type="ECO:0000256" key="10">
    <source>
        <dbReference type="ARBA" id="ARBA00023286"/>
    </source>
</evidence>
<dbReference type="GO" id="GO:0016020">
    <property type="term" value="C:membrane"/>
    <property type="evidence" value="ECO:0007669"/>
    <property type="project" value="UniProtKB-SubCell"/>
</dbReference>
<evidence type="ECO:0000256" key="4">
    <source>
        <dbReference type="ARBA" id="ARBA00022692"/>
    </source>
</evidence>
<comment type="caution">
    <text evidence="16">The sequence shown here is derived from an EMBL/GenBank/DDBJ whole genome shotgun (WGS) entry which is preliminary data.</text>
</comment>